<dbReference type="PANTHER" id="PTHR38107:SF3">
    <property type="entry name" value="LYSOZYME RRRD-RELATED"/>
    <property type="match status" value="1"/>
</dbReference>
<dbReference type="Pfam" id="PF00959">
    <property type="entry name" value="Phage_lysozyme"/>
    <property type="match status" value="1"/>
</dbReference>
<dbReference type="GO" id="GO:0042742">
    <property type="term" value="P:defense response to bacterium"/>
    <property type="evidence" value="ECO:0007669"/>
    <property type="project" value="UniProtKB-KW"/>
</dbReference>
<sequence>MKARHMSVSQTGVELVKHFEGCYLKAYQDVVGVWTIGYGNTQKENAYRGNVITQAKADQLLMQDLNSHMRVPKEDITVDLNQNQYDALCSFAFNLGAYIFRNNRNLLDAINYGNWNEASRIMNLFNRAGGKVYAGLVRRRKAETELMLKPMDNVSHETNGYDSSWFTPQQGTFKLDRAINLRTSPVNGDIIATLQAGDEVNYDAYGYEADGYVWIRQPRSNGYGYIATGDTSGGKRTSYWGEFQ</sequence>
<evidence type="ECO:0000259" key="13">
    <source>
        <dbReference type="SMART" id="SM00287"/>
    </source>
</evidence>
<comment type="subcellular location">
    <subcellularLocation>
        <location evidence="11">Host cytoplasm</location>
    </subcellularLocation>
    <text evidence="11">The endolysin is cytoplasmic, but can reach the periplasmic space with the help of the holins which disrupt the host cell membrane.</text>
</comment>
<dbReference type="InterPro" id="IPR034690">
    <property type="entry name" value="Endolysin_T4_type"/>
</dbReference>
<keyword evidence="4 11" id="KW-1188">Viral release from host cell</keyword>
<reference evidence="15" key="1">
    <citation type="submission" date="2017-03" db="EMBL/GenBank/DDBJ databases">
        <authorList>
            <person name="Abille Z."/>
            <person name="Afsharjavan R."/>
            <person name="Alms C.E."/>
            <person name="Anil A."/>
            <person name="Azuma E.A."/>
            <person name="Boateng D."/>
            <person name="Bowden K.V."/>
            <person name="Bui Q."/>
            <person name="Callaghan K.D."/>
            <person name="Canova P.N."/>
            <person name="Carter A.-G.V."/>
            <person name="Carty B."/>
            <person name="Choudhary A."/>
            <person name="Chugh K."/>
            <person name="Clark C.B."/>
            <person name="Clark J."/>
            <person name="Cortez R."/>
            <person name="Dalwadi R.M."/>
            <person name="Daou G."/>
            <person name="Das M."/>
            <person name="Dasari S."/>
            <person name="Davis E.H."/>
            <person name="Defreitas N."/>
            <person name="Demirji J."/>
            <person name="Endres C."/>
            <person name="Fakhar S."/>
            <person name="Feeley N."/>
            <person name="Flores D.C."/>
            <person name="Fowler A.R."/>
            <person name="George T."/>
            <person name="Greis H.L."/>
            <person name="Groleau D.L."/>
            <person name="Gulati J.K."/>
            <person name="Guzman W."/>
            <person name="Hallworth A.N."/>
            <person name="Hariri A."/>
            <person name="Haya V.N."/>
            <person name="Hoffman A.K."/>
            <person name="Horne B."/>
            <person name="Howard T."/>
            <person name="Iglesia A.J."/>
            <person name="Ijezie O.D."/>
            <person name="Incognito N.A."/>
            <person name="Inen J.A."/>
            <person name="Jaiswal A."/>
            <person name="Jezek R.A."/>
            <person name="Kawa A.C."/>
            <person name="Khan F."/>
            <person name="Khin A.C."/>
            <person name="Knapo J."/>
            <person name="Kong A.S."/>
            <person name="Le B.Q."/>
            <person name="Le Q.M."/>
            <person name="Le T.-H.M."/>
            <person name="Lee M."/>
            <person name="Lockwood J.L."/>
            <person name="Loto-Rojas G.S."/>
            <person name="Mantzavinos A."/>
            <person name="Martinez D.R."/>
            <person name="Meadows A.R."/>
            <person name="Mehr S."/>
            <person name="Mellon M.N."/>
            <person name="Memon S."/>
            <person name="Miller B."/>
            <person name="Min S."/>
            <person name="Mitchell L.M."/>
            <person name="Mohamed I.R."/>
            <person name="Mohammed F.O."/>
            <person name="More S."/>
            <person name="Muntaha S."/>
            <person name="Nadeem I."/>
            <person name="Ndjeumen-Njinguet A.S."/>
            <person name="Ng P."/>
            <person name="Ngu V.E."/>
            <person name="Nguyen B.N."/>
            <person name="OHern C.T."/>
            <person name="Oboh U.S."/>
            <person name="Pagano C.W."/>
            <person name="Panakal P.R."/>
            <person name="Park D.A."/>
            <person name="Parsana D."/>
            <person name="Patel P."/>
            <person name="Patel V.S."/>
            <person name="Patwardhan V.M."/>
            <person name="Pawar S.D."/>
            <person name="Payne V.R."/>
            <person name="Petricel I.M."/>
            <person name="Phillips C."/>
            <person name="Puglisi K.M."/>
            <person name="Ramaprasad G."/>
            <person name="Raza A.S."/>
            <person name="Rivera-Oven A.G."/>
            <person name="Robins E."/>
            <person name="Roeun D.C."/>
            <person name="Rostovtseva N."/>
            <person name="Sadat M."/>
            <person name="Seas A."/>
            <person name="So E.J."/>
            <person name="Sogbesan C."/>
            <person name="Strumsky L.A."/>
            <person name="Sun J.L."/>
            <person name="Sutherland H.J."/>
            <person name="Tchakounte I."/>
            <person name="Tewell J.R."/>
            <person name="Thapa D.J."/>
            <person name="Tkach Y."/>
            <person name="Tran C.D."/>
            <person name="Tran V."/>
            <person name="Vithayathil T."/>
            <person name="Vivekanandan A."/>
            <person name="Wang S.R."/>
            <person name="White E."/>
            <person name="Yang A.L."/>
            <person name="Ye D.T."/>
            <person name="Yirenkyi M."/>
            <person name="Zarb J.S."/>
            <person name="Zhang S."/>
            <person name="Zhou M.T."/>
            <person name="Cao A."/>
            <person name="Nguyen K.M."/>
            <person name="Patel K."/>
            <person name="Patel P."/>
            <person name="Pennington E."/>
            <person name="Sendze O."/>
            <person name="Zahangir S."/>
            <person name="Correa-Mendez M."/>
            <person name="Fabian M.F."/>
            <person name="Liu S."/>
            <person name="Jethmalani Y."/>
            <person name="Nunn R."/>
            <person name="Prakash A."/>
            <person name="Louise T."/>
            <person name="Johnson A."/>
            <person name="Erill I."/>
            <person name="Caruso S.M."/>
        </authorList>
    </citation>
    <scope>NUCLEOTIDE SEQUENCE [LARGE SCALE GENOMIC DNA]</scope>
</reference>
<dbReference type="EMBL" id="KY821088">
    <property type="protein sequence ID" value="ARM70175.1"/>
    <property type="molecule type" value="Genomic_DNA"/>
</dbReference>
<evidence type="ECO:0000256" key="4">
    <source>
        <dbReference type="ARBA" id="ARBA00022612"/>
    </source>
</evidence>
<dbReference type="GO" id="GO:0030430">
    <property type="term" value="C:host cell cytoplasm"/>
    <property type="evidence" value="ECO:0007669"/>
    <property type="project" value="UniProtKB-SubCell"/>
</dbReference>
<dbReference type="InterPro" id="IPR033907">
    <property type="entry name" value="Endolysin_autolysin"/>
</dbReference>
<evidence type="ECO:0000256" key="1">
    <source>
        <dbReference type="ARBA" id="ARBA00000632"/>
    </source>
</evidence>
<dbReference type="Gene3D" id="2.30.30.40">
    <property type="entry name" value="SH3 Domains"/>
    <property type="match status" value="1"/>
</dbReference>
<dbReference type="InterPro" id="IPR023346">
    <property type="entry name" value="Lysozyme-like_dom_sf"/>
</dbReference>
<comment type="similarity">
    <text evidence="2">Belongs to the N-acetylmuramoyl-L-alanine amidase 2 family.</text>
</comment>
<keyword evidence="8 11" id="KW-0578">Host cell lysis by virus</keyword>
<keyword evidence="3 11" id="KW-0929">Antimicrobial</keyword>
<dbReference type="InterPro" id="IPR003646">
    <property type="entry name" value="SH3-like_bac-type"/>
</dbReference>
<dbReference type="PANTHER" id="PTHR38107">
    <property type="match status" value="1"/>
</dbReference>
<keyword evidence="6 11" id="KW-0378">Hydrolase</keyword>
<evidence type="ECO:0000313" key="14">
    <source>
        <dbReference type="EMBL" id="ARM70175.1"/>
    </source>
</evidence>
<comment type="catalytic activity">
    <reaction evidence="1 11 12">
        <text>Hydrolysis of (1-&gt;4)-beta-linkages between N-acetylmuramic acid and N-acetyl-D-glucosamine residues in a peptidoglycan and between N-acetyl-D-glucosamine residues in chitodextrins.</text>
        <dbReference type="EC" id="3.2.1.17"/>
    </reaction>
</comment>
<evidence type="ECO:0000256" key="5">
    <source>
        <dbReference type="ARBA" id="ARBA00022638"/>
    </source>
</evidence>
<accession>A0A1W6JSI0</accession>
<evidence type="ECO:0000256" key="10">
    <source>
        <dbReference type="ARBA" id="ARBA00023295"/>
    </source>
</evidence>
<keyword evidence="15" id="KW-1185">Reference proteome</keyword>
<comment type="similarity">
    <text evidence="11 12">Belongs to the glycosyl hydrolase 24 family.</text>
</comment>
<dbReference type="GO" id="GO:0003796">
    <property type="term" value="F:lysozyme activity"/>
    <property type="evidence" value="ECO:0007669"/>
    <property type="project" value="UniProtKB-UniRule"/>
</dbReference>
<evidence type="ECO:0000256" key="12">
    <source>
        <dbReference type="RuleBase" id="RU003788"/>
    </source>
</evidence>
<dbReference type="InterPro" id="IPR051018">
    <property type="entry name" value="Bacteriophage_GH24"/>
</dbReference>
<dbReference type="InterPro" id="IPR023347">
    <property type="entry name" value="Lysozyme_dom_sf"/>
</dbReference>
<dbReference type="EC" id="3.2.1.17" evidence="11"/>
<comment type="function">
    <text evidence="11">Endolysin with lysozyme activity that degrades host peptidoglycans and participates with the holin and spanin proteins in the sequential events which lead to the programmed host cell lysis releasing the mature viral particles. Once the holin has permeabilized the host cell membrane, the endolysin can reach the periplasm and break down the peptidoglycan layer.</text>
</comment>
<protein>
    <recommendedName>
        <fullName evidence="11">Endolysin</fullName>
        <ecNumber evidence="11">3.2.1.17</ecNumber>
    </recommendedName>
    <alternativeName>
        <fullName evidence="11">Lysis protein</fullName>
    </alternativeName>
    <alternativeName>
        <fullName evidence="11">Lysozyme</fullName>
    </alternativeName>
    <alternativeName>
        <fullName evidence="11">Muramidase</fullName>
    </alternativeName>
</protein>
<dbReference type="InterPro" id="IPR002196">
    <property type="entry name" value="Glyco_hydro_24"/>
</dbReference>
<name>A0A1W6JSI0_9CAUD</name>
<evidence type="ECO:0000256" key="2">
    <source>
        <dbReference type="ARBA" id="ARBA00007553"/>
    </source>
</evidence>
<evidence type="ECO:0000256" key="7">
    <source>
        <dbReference type="ARBA" id="ARBA00022852"/>
    </source>
</evidence>
<dbReference type="GO" id="GO:0044659">
    <property type="term" value="P:viral release from host cell by cytolysis"/>
    <property type="evidence" value="ECO:0007669"/>
    <property type="project" value="UniProtKB-UniRule"/>
</dbReference>
<keyword evidence="9 11" id="KW-1035">Host cytoplasm</keyword>
<dbReference type="CDD" id="cd00737">
    <property type="entry name" value="lyz_endolysin_autolysin"/>
    <property type="match status" value="1"/>
</dbReference>
<feature type="domain" description="SH3b" evidence="13">
    <location>
        <begin position="168"/>
        <end position="235"/>
    </location>
</feature>
<dbReference type="HAMAP" id="MF_04110">
    <property type="entry name" value="ENDOLYSIN_T4"/>
    <property type="match status" value="1"/>
</dbReference>
<feature type="active site" description="Proton donor/acceptor" evidence="11">
    <location>
        <position position="29"/>
    </location>
</feature>
<dbReference type="SMART" id="SM00287">
    <property type="entry name" value="SH3b"/>
    <property type="match status" value="1"/>
</dbReference>
<keyword evidence="7 11" id="KW-0204">Cytolysis</keyword>
<proteinExistence type="inferred from homology"/>
<dbReference type="Proteomes" id="UP000221132">
    <property type="component" value="Segment"/>
</dbReference>
<keyword evidence="5 11" id="KW-0081">Bacteriolytic enzyme</keyword>
<gene>
    <name evidence="14" type="ORF">HARAMBE_26</name>
</gene>
<evidence type="ECO:0000313" key="15">
    <source>
        <dbReference type="Proteomes" id="UP000221132"/>
    </source>
</evidence>
<dbReference type="GO" id="GO:0009253">
    <property type="term" value="P:peptidoglycan catabolic process"/>
    <property type="evidence" value="ECO:0007669"/>
    <property type="project" value="UniProtKB-UniRule"/>
</dbReference>
<feature type="active site" description="Proton donor/acceptor" evidence="11">
    <location>
        <position position="20"/>
    </location>
</feature>
<evidence type="ECO:0000256" key="8">
    <source>
        <dbReference type="ARBA" id="ARBA00023142"/>
    </source>
</evidence>
<organism evidence="14 15">
    <name type="scientific">Bacillus phage Harambe</name>
    <dbReference type="NCBI Taxonomy" id="1981931"/>
    <lineage>
        <taxon>Viruses</taxon>
        <taxon>Duplodnaviria</taxon>
        <taxon>Heunggongvirae</taxon>
        <taxon>Uroviricota</taxon>
        <taxon>Caudoviricetes</taxon>
        <taxon>Salasmaviridae</taxon>
        <taxon>Harambevirus</taxon>
        <taxon>Harambevirus harambe</taxon>
    </lineage>
</organism>
<evidence type="ECO:0000256" key="6">
    <source>
        <dbReference type="ARBA" id="ARBA00022801"/>
    </source>
</evidence>
<dbReference type="SUPFAM" id="SSF53955">
    <property type="entry name" value="Lysozyme-like"/>
    <property type="match status" value="1"/>
</dbReference>
<keyword evidence="10 11" id="KW-0326">Glycosidase</keyword>
<dbReference type="GO" id="GO:0016998">
    <property type="term" value="P:cell wall macromolecule catabolic process"/>
    <property type="evidence" value="ECO:0007669"/>
    <property type="project" value="InterPro"/>
</dbReference>
<evidence type="ECO:0000256" key="9">
    <source>
        <dbReference type="ARBA" id="ARBA00023200"/>
    </source>
</evidence>
<evidence type="ECO:0000256" key="3">
    <source>
        <dbReference type="ARBA" id="ARBA00022529"/>
    </source>
</evidence>
<dbReference type="Gene3D" id="1.10.530.40">
    <property type="match status" value="1"/>
</dbReference>
<evidence type="ECO:0000256" key="11">
    <source>
        <dbReference type="HAMAP-Rule" id="MF_04110"/>
    </source>
</evidence>